<name>A0A840W784_9ACTN</name>
<protein>
    <recommendedName>
        <fullName evidence="3">ArsR family transcriptional regulator</fullName>
    </recommendedName>
</protein>
<proteinExistence type="predicted"/>
<dbReference type="Pfam" id="PF12840">
    <property type="entry name" value="HTH_20"/>
    <property type="match status" value="1"/>
</dbReference>
<dbReference type="CDD" id="cd00090">
    <property type="entry name" value="HTH_ARSR"/>
    <property type="match status" value="1"/>
</dbReference>
<evidence type="ECO:0008006" key="3">
    <source>
        <dbReference type="Google" id="ProtNLM"/>
    </source>
</evidence>
<gene>
    <name evidence="1" type="ORF">HNR07_003049</name>
</gene>
<dbReference type="Gene3D" id="1.10.10.10">
    <property type="entry name" value="Winged helix-like DNA-binding domain superfamily/Winged helix DNA-binding domain"/>
    <property type="match status" value="1"/>
</dbReference>
<dbReference type="AlphaFoldDB" id="A0A840W784"/>
<evidence type="ECO:0000313" key="2">
    <source>
        <dbReference type="Proteomes" id="UP000579647"/>
    </source>
</evidence>
<evidence type="ECO:0000313" key="1">
    <source>
        <dbReference type="EMBL" id="MBB5491912.1"/>
    </source>
</evidence>
<sequence length="176" mass="19112">MPEPTPERATAERLADLEARVAELEQRARSAAAPAEAAETAYRDRFFALEALRERVPEDGMVVYAGVVPVEGGEPLQWQYGRTVGDIEGLDWSSLAGNLDALGHPVRLSLLQAVHAGTATVAELKERAEFGTSGQIYHHINLLVAAGWLVNLRRGHYVIPPERLVPLMVVLTAAKG</sequence>
<dbReference type="InterPro" id="IPR036388">
    <property type="entry name" value="WH-like_DNA-bd_sf"/>
</dbReference>
<accession>A0A840W784</accession>
<dbReference type="InterPro" id="IPR011991">
    <property type="entry name" value="ArsR-like_HTH"/>
</dbReference>
<dbReference type="SUPFAM" id="SSF46785">
    <property type="entry name" value="Winged helix' DNA-binding domain"/>
    <property type="match status" value="1"/>
</dbReference>
<reference evidence="1 2" key="1">
    <citation type="submission" date="2020-08" db="EMBL/GenBank/DDBJ databases">
        <title>Sequencing the genomes of 1000 actinobacteria strains.</title>
        <authorList>
            <person name="Klenk H.-P."/>
        </authorList>
    </citation>
    <scope>NUCLEOTIDE SEQUENCE [LARGE SCALE GENOMIC DNA]</scope>
    <source>
        <strain evidence="1 2">DSM 44598</strain>
    </source>
</reference>
<organism evidence="1 2">
    <name type="scientific">Nocardiopsis metallicus</name>
    <dbReference type="NCBI Taxonomy" id="179819"/>
    <lineage>
        <taxon>Bacteria</taxon>
        <taxon>Bacillati</taxon>
        <taxon>Actinomycetota</taxon>
        <taxon>Actinomycetes</taxon>
        <taxon>Streptosporangiales</taxon>
        <taxon>Nocardiopsidaceae</taxon>
        <taxon>Nocardiopsis</taxon>
    </lineage>
</organism>
<dbReference type="EMBL" id="JACHDO010000001">
    <property type="protein sequence ID" value="MBB5491912.1"/>
    <property type="molecule type" value="Genomic_DNA"/>
</dbReference>
<keyword evidence="2" id="KW-1185">Reference proteome</keyword>
<dbReference type="Proteomes" id="UP000579647">
    <property type="component" value="Unassembled WGS sequence"/>
</dbReference>
<comment type="caution">
    <text evidence="1">The sequence shown here is derived from an EMBL/GenBank/DDBJ whole genome shotgun (WGS) entry which is preliminary data.</text>
</comment>
<dbReference type="InterPro" id="IPR036390">
    <property type="entry name" value="WH_DNA-bd_sf"/>
</dbReference>